<dbReference type="Pfam" id="PF13456">
    <property type="entry name" value="RVT_3"/>
    <property type="match status" value="1"/>
</dbReference>
<dbReference type="EMBL" id="JAUIZM010000001">
    <property type="protein sequence ID" value="KAK1401264.1"/>
    <property type="molecule type" value="Genomic_DNA"/>
</dbReference>
<reference evidence="2" key="1">
    <citation type="submission" date="2023-02" db="EMBL/GenBank/DDBJ databases">
        <title>Genome of toxic invasive species Heracleum sosnowskyi carries increased number of genes despite the absence of recent whole-genome duplications.</title>
        <authorList>
            <person name="Schelkunov M."/>
            <person name="Shtratnikova V."/>
            <person name="Makarenko M."/>
            <person name="Klepikova A."/>
            <person name="Omelchenko D."/>
            <person name="Novikova G."/>
            <person name="Obukhova E."/>
            <person name="Bogdanov V."/>
            <person name="Penin A."/>
            <person name="Logacheva M."/>
        </authorList>
    </citation>
    <scope>NUCLEOTIDE SEQUENCE</scope>
    <source>
        <strain evidence="2">Hsosn_3</strain>
        <tissue evidence="2">Leaf</tissue>
    </source>
</reference>
<dbReference type="AlphaFoldDB" id="A0AAD8JCZ7"/>
<accession>A0AAD8JCZ7</accession>
<keyword evidence="3" id="KW-1185">Reference proteome</keyword>
<name>A0AAD8JCZ7_9APIA</name>
<dbReference type="PANTHER" id="PTHR47074:SF21">
    <property type="entry name" value="RNASE H TYPE-1 DOMAIN-CONTAINING PROTEIN"/>
    <property type="match status" value="1"/>
</dbReference>
<dbReference type="Proteomes" id="UP001237642">
    <property type="component" value="Unassembled WGS sequence"/>
</dbReference>
<dbReference type="GO" id="GO:0004523">
    <property type="term" value="F:RNA-DNA hybrid ribonuclease activity"/>
    <property type="evidence" value="ECO:0007669"/>
    <property type="project" value="InterPro"/>
</dbReference>
<dbReference type="PANTHER" id="PTHR47074">
    <property type="entry name" value="BNAC02G40300D PROTEIN"/>
    <property type="match status" value="1"/>
</dbReference>
<evidence type="ECO:0000313" key="2">
    <source>
        <dbReference type="EMBL" id="KAK1401264.1"/>
    </source>
</evidence>
<evidence type="ECO:0000259" key="1">
    <source>
        <dbReference type="Pfam" id="PF13456"/>
    </source>
</evidence>
<organism evidence="2 3">
    <name type="scientific">Heracleum sosnowskyi</name>
    <dbReference type="NCBI Taxonomy" id="360622"/>
    <lineage>
        <taxon>Eukaryota</taxon>
        <taxon>Viridiplantae</taxon>
        <taxon>Streptophyta</taxon>
        <taxon>Embryophyta</taxon>
        <taxon>Tracheophyta</taxon>
        <taxon>Spermatophyta</taxon>
        <taxon>Magnoliopsida</taxon>
        <taxon>eudicotyledons</taxon>
        <taxon>Gunneridae</taxon>
        <taxon>Pentapetalae</taxon>
        <taxon>asterids</taxon>
        <taxon>campanulids</taxon>
        <taxon>Apiales</taxon>
        <taxon>Apiaceae</taxon>
        <taxon>Apioideae</taxon>
        <taxon>apioid superclade</taxon>
        <taxon>Tordylieae</taxon>
        <taxon>Tordyliinae</taxon>
        <taxon>Heracleum</taxon>
    </lineage>
</organism>
<comment type="caution">
    <text evidence="2">The sequence shown here is derived from an EMBL/GenBank/DDBJ whole genome shotgun (WGS) entry which is preliminary data.</text>
</comment>
<reference evidence="2" key="2">
    <citation type="submission" date="2023-05" db="EMBL/GenBank/DDBJ databases">
        <authorList>
            <person name="Schelkunov M.I."/>
        </authorList>
    </citation>
    <scope>NUCLEOTIDE SEQUENCE</scope>
    <source>
        <strain evidence="2">Hsosn_3</strain>
        <tissue evidence="2">Leaf</tissue>
    </source>
</reference>
<dbReference type="InterPro" id="IPR052929">
    <property type="entry name" value="RNase_H-like_EbsB-rel"/>
</dbReference>
<dbReference type="InterPro" id="IPR002156">
    <property type="entry name" value="RNaseH_domain"/>
</dbReference>
<evidence type="ECO:0000313" key="3">
    <source>
        <dbReference type="Proteomes" id="UP001237642"/>
    </source>
</evidence>
<feature type="domain" description="RNase H type-1" evidence="1">
    <location>
        <begin position="42"/>
        <end position="117"/>
    </location>
</feature>
<sequence length="149" mass="16582">MGRLVEEFGKYSSHIYQIPVARQARSSQTWQAPPDGMIKVNADASFSDEGWIGMDAVARDHVGKIISEASRRVRAWRPAEIAEGKAMLLAIKLAKIQGCKDVSLSQRDSSVVAHQLAKTIPFGVKQIWEKYCSPEISCKVLKDKLLLDQ</sequence>
<gene>
    <name evidence="2" type="ORF">POM88_000869</name>
</gene>
<protein>
    <recommendedName>
        <fullName evidence="1">RNase H type-1 domain-containing protein</fullName>
    </recommendedName>
</protein>
<proteinExistence type="predicted"/>
<dbReference type="GO" id="GO:0003676">
    <property type="term" value="F:nucleic acid binding"/>
    <property type="evidence" value="ECO:0007669"/>
    <property type="project" value="InterPro"/>
</dbReference>